<dbReference type="Proteomes" id="UP000606396">
    <property type="component" value="Unassembled WGS sequence"/>
</dbReference>
<dbReference type="SMART" id="SM00554">
    <property type="entry name" value="FAS1"/>
    <property type="match status" value="1"/>
</dbReference>
<keyword evidence="6" id="KW-1185">Reference proteome</keyword>
<feature type="domain" description="SLH" evidence="4">
    <location>
        <begin position="56"/>
        <end position="119"/>
    </location>
</feature>
<evidence type="ECO:0000259" key="3">
    <source>
        <dbReference type="PROSITE" id="PS50213"/>
    </source>
</evidence>
<dbReference type="InterPro" id="IPR001119">
    <property type="entry name" value="SLH_dom"/>
</dbReference>
<feature type="signal peptide" evidence="2">
    <location>
        <begin position="1"/>
        <end position="24"/>
    </location>
</feature>
<feature type="domain" description="FAS1" evidence="3">
    <location>
        <begin position="267"/>
        <end position="400"/>
    </location>
</feature>
<feature type="domain" description="SLH" evidence="4">
    <location>
        <begin position="183"/>
        <end position="247"/>
    </location>
</feature>
<keyword evidence="2" id="KW-0732">Signal</keyword>
<sequence length="568" mass="59053">MFNLFRWSSLRVALLVLGMTTATVAPIVISTPALSQNTVPDATPSPSPAATPSPTSTVNLSDVTSDYWARPFIQTLADNNVISGFPDGSFRPNQSVTRAEFAALIQKAFGNQNRVRQLSAGGFSDVPAGYWAAAAIQNAYEIGFLSGYPGNVFRPNQQIPKVEAIVSISNGLGLSASDTSVLNTSYSDASAIPNYAVSSVAAATQANLVVNYPDVKQLNPQQALTRAEAAALLYQALVRQGRLQPIASNLPAAQYVVGGVGSGTQTGNDIVSLAASSNSFSTLTSLLKTAGLAETLQQPGPYTVFAPTNDAFAALPASTLEQLQQPQNREALIKILSYHVVPGAVTSGQLANGELKTFEERPVNIQIDRANNQVAVNNARVIQADVPASNGVIHAINQVLIPPDINISQLNQPQNGGTANGGTSGVDVGRATRGGRSYIGVAGNIGLTGGDTALSEGNFTVISKLGLTNSISVRPSVLFGDDTVFLVPLTYDFTPRAAGSVGQRTLSIAPYLGAGVAIEANLDTDFGLLLTGGVDVPLGTRFTLTGAVNAAFMDETDVGLLLGVGYNF</sequence>
<feature type="chain" id="PRO_5045636191" evidence="2">
    <location>
        <begin position="25"/>
        <end position="568"/>
    </location>
</feature>
<protein>
    <submittedName>
        <fullName evidence="5">Fasciclin domain-containing protein</fullName>
    </submittedName>
</protein>
<dbReference type="InterPro" id="IPR000782">
    <property type="entry name" value="FAS1_domain"/>
</dbReference>
<name>A0ABR8HF04_NOSPU</name>
<evidence type="ECO:0000313" key="6">
    <source>
        <dbReference type="Proteomes" id="UP000606396"/>
    </source>
</evidence>
<feature type="region of interest" description="Disordered" evidence="1">
    <location>
        <begin position="35"/>
        <end position="58"/>
    </location>
</feature>
<accession>A0ABR8HF04</accession>
<dbReference type="RefSeq" id="WP_190951003.1">
    <property type="nucleotide sequence ID" value="NZ_JACJTC010000015.1"/>
</dbReference>
<organism evidence="5 6">
    <name type="scientific">Nostoc punctiforme FACHB-252</name>
    <dbReference type="NCBI Taxonomy" id="1357509"/>
    <lineage>
        <taxon>Bacteria</taxon>
        <taxon>Bacillati</taxon>
        <taxon>Cyanobacteriota</taxon>
        <taxon>Cyanophyceae</taxon>
        <taxon>Nostocales</taxon>
        <taxon>Nostocaceae</taxon>
        <taxon>Nostoc</taxon>
    </lineage>
</organism>
<dbReference type="PROSITE" id="PS51272">
    <property type="entry name" value="SLH"/>
    <property type="match status" value="3"/>
</dbReference>
<dbReference type="InterPro" id="IPR036378">
    <property type="entry name" value="FAS1_dom_sf"/>
</dbReference>
<dbReference type="Pfam" id="PF02469">
    <property type="entry name" value="Fasciclin"/>
    <property type="match status" value="1"/>
</dbReference>
<feature type="domain" description="SLH" evidence="4">
    <location>
        <begin position="120"/>
        <end position="182"/>
    </location>
</feature>
<gene>
    <name evidence="5" type="ORF">H6G94_21570</name>
</gene>
<dbReference type="Pfam" id="PF00395">
    <property type="entry name" value="SLH"/>
    <property type="match status" value="3"/>
</dbReference>
<evidence type="ECO:0000259" key="4">
    <source>
        <dbReference type="PROSITE" id="PS51272"/>
    </source>
</evidence>
<dbReference type="Gene3D" id="2.30.180.10">
    <property type="entry name" value="FAS1 domain"/>
    <property type="match status" value="1"/>
</dbReference>
<reference evidence="5 6" key="1">
    <citation type="journal article" date="2020" name="ISME J.">
        <title>Comparative genomics reveals insights into cyanobacterial evolution and habitat adaptation.</title>
        <authorList>
            <person name="Chen M.Y."/>
            <person name="Teng W.K."/>
            <person name="Zhao L."/>
            <person name="Hu C.X."/>
            <person name="Zhou Y.K."/>
            <person name="Han B.P."/>
            <person name="Song L.R."/>
            <person name="Shu W.S."/>
        </authorList>
    </citation>
    <scope>NUCLEOTIDE SEQUENCE [LARGE SCALE GENOMIC DNA]</scope>
    <source>
        <strain evidence="5 6">FACHB-252</strain>
    </source>
</reference>
<dbReference type="InterPro" id="IPR050904">
    <property type="entry name" value="Adhesion/Biosynth-related"/>
</dbReference>
<evidence type="ECO:0000256" key="1">
    <source>
        <dbReference type="SAM" id="MobiDB-lite"/>
    </source>
</evidence>
<proteinExistence type="predicted"/>
<dbReference type="SUPFAM" id="SSF82153">
    <property type="entry name" value="FAS1 domain"/>
    <property type="match status" value="1"/>
</dbReference>
<dbReference type="EMBL" id="JACJTC010000015">
    <property type="protein sequence ID" value="MBD2613836.1"/>
    <property type="molecule type" value="Genomic_DNA"/>
</dbReference>
<evidence type="ECO:0000256" key="2">
    <source>
        <dbReference type="SAM" id="SignalP"/>
    </source>
</evidence>
<evidence type="ECO:0000313" key="5">
    <source>
        <dbReference type="EMBL" id="MBD2613836.1"/>
    </source>
</evidence>
<dbReference type="PANTHER" id="PTHR10900">
    <property type="entry name" value="PERIOSTIN-RELATED"/>
    <property type="match status" value="1"/>
</dbReference>
<comment type="caution">
    <text evidence="5">The sequence shown here is derived from an EMBL/GenBank/DDBJ whole genome shotgun (WGS) entry which is preliminary data.</text>
</comment>
<dbReference type="PROSITE" id="PS50213">
    <property type="entry name" value="FAS1"/>
    <property type="match status" value="1"/>
</dbReference>